<dbReference type="PATRIC" id="fig|1409788.3.peg.1528"/>
<evidence type="ECO:0000313" key="5">
    <source>
        <dbReference type="EMBL" id="KOH45681.1"/>
    </source>
</evidence>
<proteinExistence type="predicted"/>
<evidence type="ECO:0000256" key="2">
    <source>
        <dbReference type="ARBA" id="ARBA00022729"/>
    </source>
</evidence>
<organism evidence="5 6">
    <name type="scientific">Sunxiuqinia dokdonensis</name>
    <dbReference type="NCBI Taxonomy" id="1409788"/>
    <lineage>
        <taxon>Bacteria</taxon>
        <taxon>Pseudomonadati</taxon>
        <taxon>Bacteroidota</taxon>
        <taxon>Bacteroidia</taxon>
        <taxon>Marinilabiliales</taxon>
        <taxon>Prolixibacteraceae</taxon>
        <taxon>Sunxiuqinia</taxon>
    </lineage>
</organism>
<keyword evidence="1" id="KW-0719">Serine esterase</keyword>
<dbReference type="Proteomes" id="UP000036958">
    <property type="component" value="Unassembled WGS sequence"/>
</dbReference>
<protein>
    <submittedName>
        <fullName evidence="5">Acetyl xylan esterase</fullName>
    </submittedName>
</protein>
<dbReference type="PANTHER" id="PTHR47381">
    <property type="entry name" value="ALPHA/BETA-HYDROLASES SUPERFAMILY PROTEIN"/>
    <property type="match status" value="1"/>
</dbReference>
<dbReference type="PANTHER" id="PTHR47381:SF3">
    <property type="entry name" value="ALPHA_BETA-HYDROLASES SUPERFAMILY PROTEIN"/>
    <property type="match status" value="1"/>
</dbReference>
<keyword evidence="6" id="KW-1185">Reference proteome</keyword>
<dbReference type="GO" id="GO:0052689">
    <property type="term" value="F:carboxylic ester hydrolase activity"/>
    <property type="evidence" value="ECO:0007669"/>
    <property type="project" value="UniProtKB-KW"/>
</dbReference>
<name>A0A0L8VB51_9BACT</name>
<dbReference type="InterPro" id="IPR054579">
    <property type="entry name" value="GCE-like_dom"/>
</dbReference>
<keyword evidence="2" id="KW-0732">Signal</keyword>
<reference evidence="6" key="1">
    <citation type="submission" date="2015-07" db="EMBL/GenBank/DDBJ databases">
        <title>Genome sequencing of Sunxiuqinia dokdonensis strain SK.</title>
        <authorList>
            <person name="Ahn S."/>
            <person name="Kim B.-C."/>
        </authorList>
    </citation>
    <scope>NUCLEOTIDE SEQUENCE [LARGE SCALE GENOMIC DNA]</scope>
    <source>
        <strain evidence="6">SK</strain>
    </source>
</reference>
<keyword evidence="3" id="KW-0378">Hydrolase</keyword>
<feature type="domain" description="4-O-methyl-glucuronoyl methylesterase-like" evidence="4">
    <location>
        <begin position="220"/>
        <end position="367"/>
    </location>
</feature>
<dbReference type="Gene3D" id="3.40.50.1820">
    <property type="entry name" value="alpha/beta hydrolase"/>
    <property type="match status" value="1"/>
</dbReference>
<gene>
    <name evidence="5" type="ORF">NC99_14930</name>
</gene>
<dbReference type="AlphaFoldDB" id="A0A0L8VB51"/>
<sequence length="418" mass="46816">MIILLISVNLMAQQTGVNYDEKEVPNYKLPELLVSKNGRKIKNAKRWEKIRRPELLKLFEQEVYGKIPVDIEIDDVIIHEAAGEAFNGTAIRRQVELVFRKDDLALSANLLIYLPKDSDNVPVFVGLNFNGNHTVSDDPDIRLADSWVRDNPSLGIVHNQVTEQSRGVASDRWPIEEILEAGYGIATIYCGDIDPDRDNFQDGIHPFSYQLGQFRPGYDEWGTISAWAWGLTKAMDYLSTDADVDSSRVIVFGHSRLGKAALWAAALDQRFAMCISNNSGCMGAALSRRQFGETVGSITKAFPHWFCENLNKYASREENLPVDQHMLLALVAPRPLYVTSATEDLWADPKGEFLSAIEAGAVYQLYGTEGLPVNEMPAPDSPVAGSVGYHIRTGKHDITSYDWKQFIDFANQQFTPEQ</sequence>
<dbReference type="SUPFAM" id="SSF53474">
    <property type="entry name" value="alpha/beta-Hydrolases"/>
    <property type="match status" value="1"/>
</dbReference>
<dbReference type="Pfam" id="PF22244">
    <property type="entry name" value="GCE_fung"/>
    <property type="match status" value="1"/>
</dbReference>
<dbReference type="EMBL" id="LGIA01000079">
    <property type="protein sequence ID" value="KOH45681.1"/>
    <property type="molecule type" value="Genomic_DNA"/>
</dbReference>
<evidence type="ECO:0000313" key="6">
    <source>
        <dbReference type="Proteomes" id="UP000036958"/>
    </source>
</evidence>
<comment type="caution">
    <text evidence="5">The sequence shown here is derived from an EMBL/GenBank/DDBJ whole genome shotgun (WGS) entry which is preliminary data.</text>
</comment>
<evidence type="ECO:0000256" key="1">
    <source>
        <dbReference type="ARBA" id="ARBA00022487"/>
    </source>
</evidence>
<dbReference type="STRING" id="1409788.NC99_14930"/>
<dbReference type="InterPro" id="IPR029058">
    <property type="entry name" value="AB_hydrolase_fold"/>
</dbReference>
<evidence type="ECO:0000259" key="4">
    <source>
        <dbReference type="Pfam" id="PF22244"/>
    </source>
</evidence>
<evidence type="ECO:0000256" key="3">
    <source>
        <dbReference type="ARBA" id="ARBA00022801"/>
    </source>
</evidence>
<accession>A0A0L8VB51</accession>